<protein>
    <recommendedName>
        <fullName evidence="2">Reverse transcriptase domain-containing protein</fullName>
    </recommendedName>
</protein>
<dbReference type="EMBL" id="BKCJ010984030">
    <property type="protein sequence ID" value="GFC60087.1"/>
    <property type="molecule type" value="Genomic_DNA"/>
</dbReference>
<gene>
    <name evidence="1" type="ORF">Tci_832057</name>
</gene>
<evidence type="ECO:0008006" key="2">
    <source>
        <dbReference type="Google" id="ProtNLM"/>
    </source>
</evidence>
<sequence>MFDDDQFNDELEMGDDAFVLIGKEVAPNSEIPEAMFPLLEEFFNVFHDELRPREHEELRRQVEEFISKGHIRKIMSMCAQPRRPLDLMSLHVSSFVPKKVHDFVEGFPYHGDSSDDDLVGNSRTDFVYP</sequence>
<evidence type="ECO:0000313" key="1">
    <source>
        <dbReference type="EMBL" id="GFC60087.1"/>
    </source>
</evidence>
<dbReference type="AlphaFoldDB" id="A0A699QA15"/>
<organism evidence="1">
    <name type="scientific">Tanacetum cinerariifolium</name>
    <name type="common">Dalmatian daisy</name>
    <name type="synonym">Chrysanthemum cinerariifolium</name>
    <dbReference type="NCBI Taxonomy" id="118510"/>
    <lineage>
        <taxon>Eukaryota</taxon>
        <taxon>Viridiplantae</taxon>
        <taxon>Streptophyta</taxon>
        <taxon>Embryophyta</taxon>
        <taxon>Tracheophyta</taxon>
        <taxon>Spermatophyta</taxon>
        <taxon>Magnoliopsida</taxon>
        <taxon>eudicotyledons</taxon>
        <taxon>Gunneridae</taxon>
        <taxon>Pentapetalae</taxon>
        <taxon>asterids</taxon>
        <taxon>campanulids</taxon>
        <taxon>Asterales</taxon>
        <taxon>Asteraceae</taxon>
        <taxon>Asteroideae</taxon>
        <taxon>Anthemideae</taxon>
        <taxon>Anthemidinae</taxon>
        <taxon>Tanacetum</taxon>
    </lineage>
</organism>
<name>A0A699QA15_TANCI</name>
<accession>A0A699QA15</accession>
<proteinExistence type="predicted"/>
<reference evidence="1" key="1">
    <citation type="journal article" date="2019" name="Sci. Rep.">
        <title>Draft genome of Tanacetum cinerariifolium, the natural source of mosquito coil.</title>
        <authorList>
            <person name="Yamashiro T."/>
            <person name="Shiraishi A."/>
            <person name="Satake H."/>
            <person name="Nakayama K."/>
        </authorList>
    </citation>
    <scope>NUCLEOTIDE SEQUENCE</scope>
</reference>
<comment type="caution">
    <text evidence="1">The sequence shown here is derived from an EMBL/GenBank/DDBJ whole genome shotgun (WGS) entry which is preliminary data.</text>
</comment>